<feature type="compositionally biased region" description="Polar residues" evidence="1">
    <location>
        <begin position="263"/>
        <end position="272"/>
    </location>
</feature>
<keyword evidence="2" id="KW-1133">Transmembrane helix</keyword>
<keyword evidence="2" id="KW-0472">Membrane</keyword>
<dbReference type="AlphaFoldDB" id="A0A409VUY4"/>
<evidence type="ECO:0008006" key="5">
    <source>
        <dbReference type="Google" id="ProtNLM"/>
    </source>
</evidence>
<evidence type="ECO:0000256" key="1">
    <source>
        <dbReference type="SAM" id="MobiDB-lite"/>
    </source>
</evidence>
<organism evidence="3 4">
    <name type="scientific">Gymnopilus dilepis</name>
    <dbReference type="NCBI Taxonomy" id="231916"/>
    <lineage>
        <taxon>Eukaryota</taxon>
        <taxon>Fungi</taxon>
        <taxon>Dikarya</taxon>
        <taxon>Basidiomycota</taxon>
        <taxon>Agaricomycotina</taxon>
        <taxon>Agaricomycetes</taxon>
        <taxon>Agaricomycetidae</taxon>
        <taxon>Agaricales</taxon>
        <taxon>Agaricineae</taxon>
        <taxon>Hymenogastraceae</taxon>
        <taxon>Gymnopilus</taxon>
    </lineage>
</organism>
<evidence type="ECO:0000256" key="2">
    <source>
        <dbReference type="SAM" id="Phobius"/>
    </source>
</evidence>
<feature type="transmembrane region" description="Helical" evidence="2">
    <location>
        <begin position="120"/>
        <end position="140"/>
    </location>
</feature>
<dbReference type="Proteomes" id="UP000284706">
    <property type="component" value="Unassembled WGS sequence"/>
</dbReference>
<feature type="transmembrane region" description="Helical" evidence="2">
    <location>
        <begin position="188"/>
        <end position="209"/>
    </location>
</feature>
<gene>
    <name evidence="3" type="ORF">CVT26_013410</name>
</gene>
<dbReference type="InParanoid" id="A0A409VUY4"/>
<dbReference type="EMBL" id="NHYE01005553">
    <property type="protein sequence ID" value="PPQ70076.1"/>
    <property type="molecule type" value="Genomic_DNA"/>
</dbReference>
<accession>A0A409VUY4</accession>
<dbReference type="STRING" id="231916.A0A409VUY4"/>
<feature type="region of interest" description="Disordered" evidence="1">
    <location>
        <begin position="223"/>
        <end position="272"/>
    </location>
</feature>
<dbReference type="OrthoDB" id="2560085at2759"/>
<proteinExistence type="predicted"/>
<comment type="caution">
    <text evidence="3">The sequence shown here is derived from an EMBL/GenBank/DDBJ whole genome shotgun (WGS) entry which is preliminary data.</text>
</comment>
<keyword evidence="2" id="KW-0812">Transmembrane</keyword>
<evidence type="ECO:0000313" key="3">
    <source>
        <dbReference type="EMBL" id="PPQ70076.1"/>
    </source>
</evidence>
<protein>
    <recommendedName>
        <fullName evidence="5">MARVEL domain-containing protein</fullName>
    </recommendedName>
</protein>
<feature type="transmembrane region" description="Helical" evidence="2">
    <location>
        <begin position="31"/>
        <end position="57"/>
    </location>
</feature>
<name>A0A409VUY4_9AGAR</name>
<feature type="transmembrane region" description="Helical" evidence="2">
    <location>
        <begin position="84"/>
        <end position="108"/>
    </location>
</feature>
<keyword evidence="4" id="KW-1185">Reference proteome</keyword>
<reference evidence="3 4" key="1">
    <citation type="journal article" date="2018" name="Evol. Lett.">
        <title>Horizontal gene cluster transfer increased hallucinogenic mushroom diversity.</title>
        <authorList>
            <person name="Reynolds H.T."/>
            <person name="Vijayakumar V."/>
            <person name="Gluck-Thaler E."/>
            <person name="Korotkin H.B."/>
            <person name="Matheny P.B."/>
            <person name="Slot J.C."/>
        </authorList>
    </citation>
    <scope>NUCLEOTIDE SEQUENCE [LARGE SCALE GENOMIC DNA]</scope>
    <source>
        <strain evidence="3 4">SRW20</strain>
    </source>
</reference>
<sequence>MASPPNQSTVRPLRRRNAVYWRSSSSVAPLFAARLFLLFLAWCWGVISGASGINALVKSNRDKNAITKTIAGPGATVNINIRDVYIPGVFITVISFLIVFFTTIFIILTVLRPNSLRKTFSVQGAVLLICSVCLLVNVIVETVFVARRRAKVSATVGGVPVSQSVINSVQRLLGVTSVYRRIRYLRNAVIFAWITFLMTFLASMTLFAASSKVVERNHRDVEAQQPFNSTAQEKLEGDSARHDAAPASVPTNEIGSSPDPRVPQQSATSQPK</sequence>
<feature type="compositionally biased region" description="Basic and acidic residues" evidence="1">
    <location>
        <begin position="233"/>
        <end position="244"/>
    </location>
</feature>
<evidence type="ECO:0000313" key="4">
    <source>
        <dbReference type="Proteomes" id="UP000284706"/>
    </source>
</evidence>